<evidence type="ECO:0000313" key="3">
    <source>
        <dbReference type="EMBL" id="NYI43615.1"/>
    </source>
</evidence>
<gene>
    <name evidence="3" type="ORF">BJ993_000695</name>
</gene>
<feature type="signal peptide" evidence="2">
    <location>
        <begin position="1"/>
        <end position="23"/>
    </location>
</feature>
<dbReference type="AlphaFoldDB" id="A0A7Y9ZGL4"/>
<evidence type="ECO:0000256" key="2">
    <source>
        <dbReference type="SAM" id="SignalP"/>
    </source>
</evidence>
<protein>
    <submittedName>
        <fullName evidence="3">LPXTG-motif cell wall-anchored protein</fullName>
    </submittedName>
</protein>
<name>A0A7Y9ZGL4_9ACTN</name>
<dbReference type="EMBL" id="JACBZM010000001">
    <property type="protein sequence ID" value="NYI43615.1"/>
    <property type="molecule type" value="Genomic_DNA"/>
</dbReference>
<feature type="transmembrane region" description="Helical" evidence="1">
    <location>
        <begin position="158"/>
        <end position="177"/>
    </location>
</feature>
<proteinExistence type="predicted"/>
<feature type="chain" id="PRO_5031332085" evidence="2">
    <location>
        <begin position="24"/>
        <end position="185"/>
    </location>
</feature>
<dbReference type="Proteomes" id="UP000562045">
    <property type="component" value="Unassembled WGS sequence"/>
</dbReference>
<keyword evidence="1" id="KW-0812">Transmembrane</keyword>
<evidence type="ECO:0000256" key="1">
    <source>
        <dbReference type="SAM" id="Phobius"/>
    </source>
</evidence>
<keyword evidence="1" id="KW-1133">Transmembrane helix</keyword>
<reference evidence="3 4" key="1">
    <citation type="submission" date="2020-07" db="EMBL/GenBank/DDBJ databases">
        <title>Sequencing the genomes of 1000 actinobacteria strains.</title>
        <authorList>
            <person name="Klenk H.-P."/>
        </authorList>
    </citation>
    <scope>NUCLEOTIDE SEQUENCE [LARGE SCALE GENOMIC DNA]</scope>
    <source>
        <strain evidence="3 4">DSM 15131</strain>
    </source>
</reference>
<keyword evidence="2" id="KW-0732">Signal</keyword>
<dbReference type="RefSeq" id="WP_179647752.1">
    <property type="nucleotide sequence ID" value="NZ_CP022295.1"/>
</dbReference>
<organism evidence="3 4">
    <name type="scientific">Nocardioides aromaticivorans</name>
    <dbReference type="NCBI Taxonomy" id="200618"/>
    <lineage>
        <taxon>Bacteria</taxon>
        <taxon>Bacillati</taxon>
        <taxon>Actinomycetota</taxon>
        <taxon>Actinomycetes</taxon>
        <taxon>Propionibacteriales</taxon>
        <taxon>Nocardioidaceae</taxon>
        <taxon>Nocardioides</taxon>
    </lineage>
</organism>
<sequence>MRRLLTALAIVGALLVPGGRAVADDTYTPTFPTSCNINVPHVAVGKRVHLVIEVASNSNVAEVGTVKLTISTASARQAARAAARGVVWTKTVRYEGSPIEVLGPVLPRGRYRVTMAFTPDDGQLTGCRNAVGFRVGGGGTGGEDDDNGTLPNTGGPHLWILLAGLGLVVAGGGLAGGSRRPRALA</sequence>
<keyword evidence="1" id="KW-0472">Membrane</keyword>
<accession>A0A7Y9ZGL4</accession>
<dbReference type="NCBIfam" id="TIGR01167">
    <property type="entry name" value="LPXTG_anchor"/>
    <property type="match status" value="1"/>
</dbReference>
<comment type="caution">
    <text evidence="3">The sequence shown here is derived from an EMBL/GenBank/DDBJ whole genome shotgun (WGS) entry which is preliminary data.</text>
</comment>
<evidence type="ECO:0000313" key="4">
    <source>
        <dbReference type="Proteomes" id="UP000562045"/>
    </source>
</evidence>